<dbReference type="SMART" id="SM00530">
    <property type="entry name" value="HTH_XRE"/>
    <property type="match status" value="1"/>
</dbReference>
<gene>
    <name evidence="2" type="ORF">ACFPQ5_03850</name>
</gene>
<comment type="caution">
    <text evidence="2">The sequence shown here is derived from an EMBL/GenBank/DDBJ whole genome shotgun (WGS) entry which is preliminary data.</text>
</comment>
<feature type="domain" description="HTH cro/C1-type" evidence="1">
    <location>
        <begin position="25"/>
        <end position="79"/>
    </location>
</feature>
<dbReference type="Gene3D" id="1.10.260.40">
    <property type="entry name" value="lambda repressor-like DNA-binding domains"/>
    <property type="match status" value="1"/>
</dbReference>
<keyword evidence="3" id="KW-1185">Reference proteome</keyword>
<reference evidence="3" key="1">
    <citation type="journal article" date="2019" name="Int. J. Syst. Evol. Microbiol.">
        <title>The Global Catalogue of Microorganisms (GCM) 10K type strain sequencing project: providing services to taxonomists for standard genome sequencing and annotation.</title>
        <authorList>
            <consortium name="The Broad Institute Genomics Platform"/>
            <consortium name="The Broad Institute Genome Sequencing Center for Infectious Disease"/>
            <person name="Wu L."/>
            <person name="Ma J."/>
        </authorList>
    </citation>
    <scope>NUCLEOTIDE SEQUENCE [LARGE SCALE GENOMIC DNA]</scope>
    <source>
        <strain evidence="3">CCUG 43111</strain>
    </source>
</reference>
<accession>A0ABW0MHJ7</accession>
<evidence type="ECO:0000313" key="3">
    <source>
        <dbReference type="Proteomes" id="UP001596101"/>
    </source>
</evidence>
<dbReference type="RefSeq" id="WP_379751948.1">
    <property type="nucleotide sequence ID" value="NZ_JBHSMR010000008.1"/>
</dbReference>
<dbReference type="Pfam" id="PF01381">
    <property type="entry name" value="HTH_3"/>
    <property type="match status" value="1"/>
</dbReference>
<dbReference type="PROSITE" id="PS50943">
    <property type="entry name" value="HTH_CROC1"/>
    <property type="match status" value="1"/>
</dbReference>
<sequence>MNTPRFADIVGTTLTQHRSLLSDRVRLERKQRGFSQTAFAAMLGVPLRTYKRFELGDSDSLEIFLRILIFTQRTIALDLVFPDPAAVVKQRTPLAALDRLKQTKAAKDRATALDLEHTSKTN</sequence>
<dbReference type="CDD" id="cd00093">
    <property type="entry name" value="HTH_XRE"/>
    <property type="match status" value="1"/>
</dbReference>
<evidence type="ECO:0000313" key="2">
    <source>
        <dbReference type="EMBL" id="MFC5477309.1"/>
    </source>
</evidence>
<proteinExistence type="predicted"/>
<name>A0ABW0MHJ7_9BURK</name>
<dbReference type="InterPro" id="IPR001387">
    <property type="entry name" value="Cro/C1-type_HTH"/>
</dbReference>
<dbReference type="EMBL" id="JBHSMR010000008">
    <property type="protein sequence ID" value="MFC5477309.1"/>
    <property type="molecule type" value="Genomic_DNA"/>
</dbReference>
<dbReference type="InterPro" id="IPR010982">
    <property type="entry name" value="Lambda_DNA-bd_dom_sf"/>
</dbReference>
<protein>
    <submittedName>
        <fullName evidence="2">Helix-turn-helix transcriptional regulator</fullName>
    </submittedName>
</protein>
<dbReference type="Proteomes" id="UP001596101">
    <property type="component" value="Unassembled WGS sequence"/>
</dbReference>
<organism evidence="2 3">
    <name type="scientific">Massilia suwonensis</name>
    <dbReference type="NCBI Taxonomy" id="648895"/>
    <lineage>
        <taxon>Bacteria</taxon>
        <taxon>Pseudomonadati</taxon>
        <taxon>Pseudomonadota</taxon>
        <taxon>Betaproteobacteria</taxon>
        <taxon>Burkholderiales</taxon>
        <taxon>Oxalobacteraceae</taxon>
        <taxon>Telluria group</taxon>
        <taxon>Massilia</taxon>
    </lineage>
</organism>
<dbReference type="SUPFAM" id="SSF47413">
    <property type="entry name" value="lambda repressor-like DNA-binding domains"/>
    <property type="match status" value="1"/>
</dbReference>
<evidence type="ECO:0000259" key="1">
    <source>
        <dbReference type="PROSITE" id="PS50943"/>
    </source>
</evidence>